<accession>A0AA37PA54</accession>
<gene>
    <name evidence="1" type="ORF">ColSpa_08612</name>
</gene>
<dbReference type="EMBL" id="BQXU01000023">
    <property type="protein sequence ID" value="GKT48431.1"/>
    <property type="molecule type" value="Genomic_DNA"/>
</dbReference>
<dbReference type="GeneID" id="73329414"/>
<dbReference type="RefSeq" id="XP_049130781.1">
    <property type="nucleotide sequence ID" value="XM_049274824.1"/>
</dbReference>
<evidence type="ECO:0000313" key="2">
    <source>
        <dbReference type="Proteomes" id="UP001055115"/>
    </source>
</evidence>
<comment type="caution">
    <text evidence="1">The sequence shown here is derived from an EMBL/GenBank/DDBJ whole genome shotgun (WGS) entry which is preliminary data.</text>
</comment>
<reference evidence="1 2" key="1">
    <citation type="submission" date="2022-03" db="EMBL/GenBank/DDBJ databases">
        <title>Genome data of Colletotrichum spp.</title>
        <authorList>
            <person name="Utami Y.D."/>
            <person name="Hiruma K."/>
        </authorList>
    </citation>
    <scope>NUCLEOTIDE SEQUENCE [LARGE SCALE GENOMIC DNA]</scope>
    <source>
        <strain evidence="1 2">MAFF 239500</strain>
    </source>
</reference>
<dbReference type="AlphaFoldDB" id="A0AA37PA54"/>
<proteinExistence type="predicted"/>
<protein>
    <submittedName>
        <fullName evidence="1">Uncharacterized protein</fullName>
    </submittedName>
</protein>
<name>A0AA37PA54_9PEZI</name>
<organism evidence="1 2">
    <name type="scientific">Colletotrichum spaethianum</name>
    <dbReference type="NCBI Taxonomy" id="700344"/>
    <lineage>
        <taxon>Eukaryota</taxon>
        <taxon>Fungi</taxon>
        <taxon>Dikarya</taxon>
        <taxon>Ascomycota</taxon>
        <taxon>Pezizomycotina</taxon>
        <taxon>Sordariomycetes</taxon>
        <taxon>Hypocreomycetidae</taxon>
        <taxon>Glomerellales</taxon>
        <taxon>Glomerellaceae</taxon>
        <taxon>Colletotrichum</taxon>
        <taxon>Colletotrichum spaethianum species complex</taxon>
    </lineage>
</organism>
<keyword evidence="2" id="KW-1185">Reference proteome</keyword>
<dbReference type="Proteomes" id="UP001055115">
    <property type="component" value="Unassembled WGS sequence"/>
</dbReference>
<sequence length="78" mass="8634">MSHSRDAIASKQSLVLDLPPSCIEFCLSHPEYFVVGTYNLVKDEEPLDESVNAEPSVAKKTQNRNGSLIVFRLENGVV</sequence>
<evidence type="ECO:0000313" key="1">
    <source>
        <dbReference type="EMBL" id="GKT48431.1"/>
    </source>
</evidence>